<feature type="compositionally biased region" description="Pro residues" evidence="7">
    <location>
        <begin position="447"/>
        <end position="456"/>
    </location>
</feature>
<feature type="transmembrane region" description="Helical" evidence="8">
    <location>
        <begin position="43"/>
        <end position="71"/>
    </location>
</feature>
<keyword evidence="4 8" id="KW-0812">Transmembrane</keyword>
<dbReference type="CDD" id="cd06173">
    <property type="entry name" value="MFS_MefA_like"/>
    <property type="match status" value="1"/>
</dbReference>
<name>A0ABW1F5L3_9ACTN</name>
<dbReference type="RefSeq" id="WP_313764561.1">
    <property type="nucleotide sequence ID" value="NZ_BAAAVH010000071.1"/>
</dbReference>
<evidence type="ECO:0000256" key="1">
    <source>
        <dbReference type="ARBA" id="ARBA00004651"/>
    </source>
</evidence>
<evidence type="ECO:0000256" key="3">
    <source>
        <dbReference type="ARBA" id="ARBA00022475"/>
    </source>
</evidence>
<feature type="transmembrane region" description="Helical" evidence="8">
    <location>
        <begin position="282"/>
        <end position="305"/>
    </location>
</feature>
<evidence type="ECO:0000256" key="8">
    <source>
        <dbReference type="SAM" id="Phobius"/>
    </source>
</evidence>
<sequence length="456" mass="47178">MTTTEPIRRPDTTAPAPVPASAPAPTSTPAPRRSLFRDRGFRLLITATAVSRLGSSVGSLAVPLTAVLALHASAGQVGLLTMLSTLSFVLVGLPAGAWIDRMRKRPVMIAADLARAALFGSVPAAWLLGVLTIQQLYLVVLLAGTATVFFDVAALSHLPSLVERDRLTDANAHLVTVDAVTQVGGRGVGGFLTALLSAPVAVAVDAASYLWSAACLLRIRRPEPQPRRGADRGLAGEIGQGLRFVFGHPLLRPIALAGACTNLSIQLCQTMLPVLFVRELDLPGSAIGLFFAAGGVGVFLGSLSARWLARRLGAGRVLWLMGLAVAPLGVLIGLVDRGPALWLAGAAWLVTTFKVGIDNVIKISFRQSATPDALLGRMNATMRVVLTGSLAVGAGLAGVLGEFVSPRAALWAGAAGLATVWLPILCSPLRTTRHLPGSGPAAAAVTPPKPAPTARS</sequence>
<feature type="transmembrane region" description="Helical" evidence="8">
    <location>
        <begin position="111"/>
        <end position="130"/>
    </location>
</feature>
<evidence type="ECO:0000256" key="5">
    <source>
        <dbReference type="ARBA" id="ARBA00022989"/>
    </source>
</evidence>
<keyword evidence="10" id="KW-1185">Reference proteome</keyword>
<feature type="region of interest" description="Disordered" evidence="7">
    <location>
        <begin position="437"/>
        <end position="456"/>
    </location>
</feature>
<keyword evidence="2" id="KW-0813">Transport</keyword>
<dbReference type="Proteomes" id="UP001596067">
    <property type="component" value="Unassembled WGS sequence"/>
</dbReference>
<feature type="transmembrane region" description="Helical" evidence="8">
    <location>
        <begin position="409"/>
        <end position="426"/>
    </location>
</feature>
<dbReference type="SUPFAM" id="SSF103473">
    <property type="entry name" value="MFS general substrate transporter"/>
    <property type="match status" value="1"/>
</dbReference>
<feature type="transmembrane region" description="Helical" evidence="8">
    <location>
        <begin position="77"/>
        <end position="99"/>
    </location>
</feature>
<evidence type="ECO:0000313" key="10">
    <source>
        <dbReference type="Proteomes" id="UP001596067"/>
    </source>
</evidence>
<dbReference type="EMBL" id="JBHSOD010000056">
    <property type="protein sequence ID" value="MFC5889410.1"/>
    <property type="molecule type" value="Genomic_DNA"/>
</dbReference>
<proteinExistence type="predicted"/>
<evidence type="ECO:0000256" key="2">
    <source>
        <dbReference type="ARBA" id="ARBA00022448"/>
    </source>
</evidence>
<feature type="transmembrane region" description="Helical" evidence="8">
    <location>
        <begin position="317"/>
        <end position="335"/>
    </location>
</feature>
<evidence type="ECO:0000256" key="6">
    <source>
        <dbReference type="ARBA" id="ARBA00023136"/>
    </source>
</evidence>
<protein>
    <submittedName>
        <fullName evidence="9">MFS transporter</fullName>
    </submittedName>
</protein>
<evidence type="ECO:0000256" key="4">
    <source>
        <dbReference type="ARBA" id="ARBA00022692"/>
    </source>
</evidence>
<evidence type="ECO:0000256" key="7">
    <source>
        <dbReference type="SAM" id="MobiDB-lite"/>
    </source>
</evidence>
<comment type="subcellular location">
    <subcellularLocation>
        <location evidence="1">Cell membrane</location>
        <topology evidence="1">Multi-pass membrane protein</topology>
    </subcellularLocation>
</comment>
<dbReference type="InterPro" id="IPR036259">
    <property type="entry name" value="MFS_trans_sf"/>
</dbReference>
<comment type="caution">
    <text evidence="9">The sequence shown here is derived from an EMBL/GenBank/DDBJ whole genome shotgun (WGS) entry which is preliminary data.</text>
</comment>
<feature type="transmembrane region" description="Helical" evidence="8">
    <location>
        <begin position="254"/>
        <end position="276"/>
    </location>
</feature>
<keyword evidence="3" id="KW-1003">Cell membrane</keyword>
<dbReference type="Gene3D" id="1.20.1250.20">
    <property type="entry name" value="MFS general substrate transporter like domains"/>
    <property type="match status" value="1"/>
</dbReference>
<organism evidence="9 10">
    <name type="scientific">Kitasatospora aburaviensis</name>
    <dbReference type="NCBI Taxonomy" id="67265"/>
    <lineage>
        <taxon>Bacteria</taxon>
        <taxon>Bacillati</taxon>
        <taxon>Actinomycetota</taxon>
        <taxon>Actinomycetes</taxon>
        <taxon>Kitasatosporales</taxon>
        <taxon>Streptomycetaceae</taxon>
        <taxon>Kitasatospora</taxon>
    </lineage>
</organism>
<dbReference type="InterPro" id="IPR010290">
    <property type="entry name" value="TM_effector"/>
</dbReference>
<feature type="region of interest" description="Disordered" evidence="7">
    <location>
        <begin position="1"/>
        <end position="33"/>
    </location>
</feature>
<feature type="compositionally biased region" description="Pro residues" evidence="7">
    <location>
        <begin position="16"/>
        <end position="28"/>
    </location>
</feature>
<dbReference type="Pfam" id="PF05977">
    <property type="entry name" value="MFS_3"/>
    <property type="match status" value="1"/>
</dbReference>
<reference evidence="10" key="1">
    <citation type="journal article" date="2019" name="Int. J. Syst. Evol. Microbiol.">
        <title>The Global Catalogue of Microorganisms (GCM) 10K type strain sequencing project: providing services to taxonomists for standard genome sequencing and annotation.</title>
        <authorList>
            <consortium name="The Broad Institute Genomics Platform"/>
            <consortium name="The Broad Institute Genome Sequencing Center for Infectious Disease"/>
            <person name="Wu L."/>
            <person name="Ma J."/>
        </authorList>
    </citation>
    <scope>NUCLEOTIDE SEQUENCE [LARGE SCALE GENOMIC DNA]</scope>
    <source>
        <strain evidence="10">CGMCC 4.1469</strain>
    </source>
</reference>
<dbReference type="PANTHER" id="PTHR23513">
    <property type="entry name" value="INTEGRAL MEMBRANE EFFLUX PROTEIN-RELATED"/>
    <property type="match status" value="1"/>
</dbReference>
<dbReference type="PANTHER" id="PTHR23513:SF6">
    <property type="entry name" value="MAJOR FACILITATOR SUPERFAMILY ASSOCIATED DOMAIN-CONTAINING PROTEIN"/>
    <property type="match status" value="1"/>
</dbReference>
<feature type="compositionally biased region" description="Basic and acidic residues" evidence="7">
    <location>
        <begin position="1"/>
        <end position="11"/>
    </location>
</feature>
<keyword evidence="5 8" id="KW-1133">Transmembrane helix</keyword>
<evidence type="ECO:0000313" key="9">
    <source>
        <dbReference type="EMBL" id="MFC5889410.1"/>
    </source>
</evidence>
<feature type="transmembrane region" description="Helical" evidence="8">
    <location>
        <begin position="382"/>
        <end position="403"/>
    </location>
</feature>
<accession>A0ABW1F5L3</accession>
<feature type="transmembrane region" description="Helical" evidence="8">
    <location>
        <begin position="341"/>
        <end position="361"/>
    </location>
</feature>
<keyword evidence="6 8" id="KW-0472">Membrane</keyword>
<gene>
    <name evidence="9" type="ORF">ACFP0N_31030</name>
</gene>